<reference evidence="2 3" key="1">
    <citation type="submission" date="2020-08" db="EMBL/GenBank/DDBJ databases">
        <title>Genomic Encyclopedia of Type Strains, Phase IV (KMG-IV): sequencing the most valuable type-strain genomes for metagenomic binning, comparative biology and taxonomic classification.</title>
        <authorList>
            <person name="Goeker M."/>
        </authorList>
    </citation>
    <scope>NUCLEOTIDE SEQUENCE [LARGE SCALE GENOMIC DNA]</scope>
    <source>
        <strain evidence="2 3">YC6886</strain>
    </source>
</reference>
<dbReference type="AlphaFoldDB" id="A0A840V5X2"/>
<comment type="caution">
    <text evidence="2">The sequence shown here is derived from an EMBL/GenBank/DDBJ whole genome shotgun (WGS) entry which is preliminary data.</text>
</comment>
<gene>
    <name evidence="2" type="ORF">HNR46_001258</name>
</gene>
<evidence type="ECO:0000313" key="2">
    <source>
        <dbReference type="EMBL" id="MBB5351024.1"/>
    </source>
</evidence>
<name>A0A840V5X2_9BACT</name>
<feature type="region of interest" description="Disordered" evidence="1">
    <location>
        <begin position="36"/>
        <end position="71"/>
    </location>
</feature>
<sequence>MGNCAIKGAKNQVMQVPREWGWKNVPQGESVEAFELPQIRGGTSGTDIGKRQKPKPGKGFGFGGTPRGKAA</sequence>
<proteinExistence type="predicted"/>
<organism evidence="2 3">
    <name type="scientific">Haloferula luteola</name>
    <dbReference type="NCBI Taxonomy" id="595692"/>
    <lineage>
        <taxon>Bacteria</taxon>
        <taxon>Pseudomonadati</taxon>
        <taxon>Verrucomicrobiota</taxon>
        <taxon>Verrucomicrobiia</taxon>
        <taxon>Verrucomicrobiales</taxon>
        <taxon>Verrucomicrobiaceae</taxon>
        <taxon>Haloferula</taxon>
    </lineage>
</organism>
<evidence type="ECO:0000313" key="3">
    <source>
        <dbReference type="Proteomes" id="UP000557717"/>
    </source>
</evidence>
<dbReference type="Proteomes" id="UP000557717">
    <property type="component" value="Unassembled WGS sequence"/>
</dbReference>
<accession>A0A840V5X2</accession>
<dbReference type="EMBL" id="JACHFD010000005">
    <property type="protein sequence ID" value="MBB5351024.1"/>
    <property type="molecule type" value="Genomic_DNA"/>
</dbReference>
<feature type="compositionally biased region" description="Gly residues" evidence="1">
    <location>
        <begin position="58"/>
        <end position="71"/>
    </location>
</feature>
<keyword evidence="3" id="KW-1185">Reference proteome</keyword>
<evidence type="ECO:0000256" key="1">
    <source>
        <dbReference type="SAM" id="MobiDB-lite"/>
    </source>
</evidence>
<protein>
    <submittedName>
        <fullName evidence="2">Uncharacterized protein</fullName>
    </submittedName>
</protein>